<organism evidence="1 2">
    <name type="scientific">Cylicocyclus nassatus</name>
    <name type="common">Nematode worm</name>
    <dbReference type="NCBI Taxonomy" id="53992"/>
    <lineage>
        <taxon>Eukaryota</taxon>
        <taxon>Metazoa</taxon>
        <taxon>Ecdysozoa</taxon>
        <taxon>Nematoda</taxon>
        <taxon>Chromadorea</taxon>
        <taxon>Rhabditida</taxon>
        <taxon>Rhabditina</taxon>
        <taxon>Rhabditomorpha</taxon>
        <taxon>Strongyloidea</taxon>
        <taxon>Strongylidae</taxon>
        <taxon>Cylicocyclus</taxon>
    </lineage>
</organism>
<reference evidence="1" key="1">
    <citation type="submission" date="2023-07" db="EMBL/GenBank/DDBJ databases">
        <authorList>
            <consortium name="CYATHOMIX"/>
        </authorList>
    </citation>
    <scope>NUCLEOTIDE SEQUENCE</scope>
    <source>
        <strain evidence="1">N/A</strain>
    </source>
</reference>
<comment type="caution">
    <text evidence="1">The sequence shown here is derived from an EMBL/GenBank/DDBJ whole genome shotgun (WGS) entry which is preliminary data.</text>
</comment>
<accession>A0AA36M7R7</accession>
<keyword evidence="2" id="KW-1185">Reference proteome</keyword>
<name>A0AA36M7R7_CYLNA</name>
<proteinExistence type="predicted"/>
<protein>
    <submittedName>
        <fullName evidence="1">Uncharacterized protein</fullName>
    </submittedName>
</protein>
<feature type="non-terminal residue" evidence="1">
    <location>
        <position position="1"/>
    </location>
</feature>
<dbReference type="AlphaFoldDB" id="A0AA36M7R7"/>
<evidence type="ECO:0000313" key="1">
    <source>
        <dbReference type="EMBL" id="CAJ0602434.1"/>
    </source>
</evidence>
<dbReference type="Proteomes" id="UP001176961">
    <property type="component" value="Unassembled WGS sequence"/>
</dbReference>
<sequence>MNDELYTDIHLLGFPDEESQTSTYSDQNDSDDSELAHWLDSICLTPFFDQARDGNVEAMEDCLNKHPELLNKYD</sequence>
<evidence type="ECO:0000313" key="2">
    <source>
        <dbReference type="Proteomes" id="UP001176961"/>
    </source>
</evidence>
<gene>
    <name evidence="1" type="ORF">CYNAS_LOCUS14417</name>
</gene>
<dbReference type="EMBL" id="CATQJL010000305">
    <property type="protein sequence ID" value="CAJ0602434.1"/>
    <property type="molecule type" value="Genomic_DNA"/>
</dbReference>